<dbReference type="VEuPathDB" id="FungiDB:PV10_06525"/>
<feature type="transmembrane region" description="Helical" evidence="2">
    <location>
        <begin position="282"/>
        <end position="302"/>
    </location>
</feature>
<evidence type="ECO:0000256" key="2">
    <source>
        <dbReference type="SAM" id="Phobius"/>
    </source>
</evidence>
<organism evidence="3 4">
    <name type="scientific">Exophiala mesophila</name>
    <name type="common">Black yeast-like fungus</name>
    <dbReference type="NCBI Taxonomy" id="212818"/>
    <lineage>
        <taxon>Eukaryota</taxon>
        <taxon>Fungi</taxon>
        <taxon>Dikarya</taxon>
        <taxon>Ascomycota</taxon>
        <taxon>Pezizomycotina</taxon>
        <taxon>Eurotiomycetes</taxon>
        <taxon>Chaetothyriomycetidae</taxon>
        <taxon>Chaetothyriales</taxon>
        <taxon>Herpotrichiellaceae</taxon>
        <taxon>Exophiala</taxon>
    </lineage>
</organism>
<dbReference type="GeneID" id="27324370"/>
<dbReference type="STRING" id="212818.A0A0D1XUZ7"/>
<feature type="transmembrane region" description="Helical" evidence="2">
    <location>
        <begin position="122"/>
        <end position="141"/>
    </location>
</feature>
<dbReference type="InterPro" id="IPR010640">
    <property type="entry name" value="Low_temperature_requirement_A"/>
</dbReference>
<keyword evidence="2" id="KW-0472">Membrane</keyword>
<dbReference type="AlphaFoldDB" id="A0A0D1XUZ7"/>
<keyword evidence="2" id="KW-1133">Transmembrane helix</keyword>
<feature type="compositionally biased region" description="Basic and acidic residues" evidence="1">
    <location>
        <begin position="18"/>
        <end position="31"/>
    </location>
</feature>
<feature type="transmembrane region" description="Helical" evidence="2">
    <location>
        <begin position="212"/>
        <end position="232"/>
    </location>
</feature>
<dbReference type="RefSeq" id="XP_016223625.1">
    <property type="nucleotide sequence ID" value="XM_016371332.1"/>
</dbReference>
<proteinExistence type="predicted"/>
<gene>
    <name evidence="3" type="ORF">PV10_06525</name>
</gene>
<sequence>MKTPLPWLSPPLHIAHADHDHDPDHDHEAAHESVGSSAPPQKPTAKGPIFRHQREASAIELFYDLFFVANLASVTAENEIVDGAILKRYLGYFTLIWFTWLQTILFDVRFSTESVFQHVHKAISYAIMIGFVICAACYNTNHVRSTIDGFRAMSLVLMVSRLVLAMQYSVTYWYVRQYDKTRAPFLFTIGCLCSTSLAYFGLFWGFDTAPDSYIAWYVLSVAEGATVIAISCKWRVVSFKRTHLIERLGLLTLIVMGEGVLGLARSTYRLFQTLRRPTAENFGQLICAMVLVYLIFMLYFGHAEHDKFGSIRQQIWMILHFPLHVAILLTQEGSNFLILSRVISHIISYWDSLYPLQNSVDWNDFFSEYDSVDGVLGSISGDLHQLFHVTFRDQEALLTMYNYTRDIMAIQNIGHPFNTTEWQVEASVVIDQLWKGIEDAVYSSFGVDGLVTQDHRPPPVEAASSPQHIMEAVFLYFFFAAGGLLFVLSLMTIFAKKIPTKDMWLSVGIKVLIGFLLLVPLTANWMRTDASEAFYLSPWTTVVVMFGYLTVVIADHLIALFYHRRRRHNTS</sequence>
<feature type="transmembrane region" description="Helical" evidence="2">
    <location>
        <begin position="244"/>
        <end position="262"/>
    </location>
</feature>
<dbReference type="EMBL" id="KN847523">
    <property type="protein sequence ID" value="KIV92051.1"/>
    <property type="molecule type" value="Genomic_DNA"/>
</dbReference>
<feature type="transmembrane region" description="Helical" evidence="2">
    <location>
        <begin position="185"/>
        <end position="206"/>
    </location>
</feature>
<dbReference type="OrthoDB" id="3177213at2759"/>
<evidence type="ECO:0000256" key="1">
    <source>
        <dbReference type="SAM" id="MobiDB-lite"/>
    </source>
</evidence>
<dbReference type="Proteomes" id="UP000054302">
    <property type="component" value="Unassembled WGS sequence"/>
</dbReference>
<dbReference type="Pfam" id="PF06772">
    <property type="entry name" value="LtrA"/>
    <property type="match status" value="1"/>
</dbReference>
<dbReference type="PANTHER" id="PTHR42101:SF1">
    <property type="entry name" value="LOW TEMPERATURE REQUIREMENT A"/>
    <property type="match status" value="1"/>
</dbReference>
<name>A0A0D1XUZ7_EXOME</name>
<keyword evidence="2" id="KW-0812">Transmembrane</keyword>
<dbReference type="PANTHER" id="PTHR42101">
    <property type="entry name" value="CHROMOSOME 16, WHOLE GENOME SHOTGUN SEQUENCE"/>
    <property type="match status" value="1"/>
</dbReference>
<accession>A0A0D1XUZ7</accession>
<feature type="transmembrane region" description="Helical" evidence="2">
    <location>
        <begin position="314"/>
        <end position="331"/>
    </location>
</feature>
<feature type="transmembrane region" description="Helical" evidence="2">
    <location>
        <begin position="538"/>
        <end position="562"/>
    </location>
</feature>
<feature type="region of interest" description="Disordered" evidence="1">
    <location>
        <begin position="18"/>
        <end position="47"/>
    </location>
</feature>
<protein>
    <submittedName>
        <fullName evidence="3">Uncharacterized protein</fullName>
    </submittedName>
</protein>
<reference evidence="3 4" key="1">
    <citation type="submission" date="2015-01" db="EMBL/GenBank/DDBJ databases">
        <title>The Genome Sequence of Exophiala mesophila CBS40295.</title>
        <authorList>
            <consortium name="The Broad Institute Genomics Platform"/>
            <person name="Cuomo C."/>
            <person name="de Hoog S."/>
            <person name="Gorbushina A."/>
            <person name="Stielow B."/>
            <person name="Teixiera M."/>
            <person name="Abouelleil A."/>
            <person name="Chapman S.B."/>
            <person name="Priest M."/>
            <person name="Young S.K."/>
            <person name="Wortman J."/>
            <person name="Nusbaum C."/>
            <person name="Birren B."/>
        </authorList>
    </citation>
    <scope>NUCLEOTIDE SEQUENCE [LARGE SCALE GENOMIC DNA]</scope>
    <source>
        <strain evidence="3 4">CBS 40295</strain>
    </source>
</reference>
<feature type="transmembrane region" description="Helical" evidence="2">
    <location>
        <begin position="89"/>
        <end position="110"/>
    </location>
</feature>
<dbReference type="HOGENOM" id="CLU_016136_2_0_1"/>
<evidence type="ECO:0000313" key="4">
    <source>
        <dbReference type="Proteomes" id="UP000054302"/>
    </source>
</evidence>
<keyword evidence="4" id="KW-1185">Reference proteome</keyword>
<feature type="transmembrane region" description="Helical" evidence="2">
    <location>
        <begin position="473"/>
        <end position="495"/>
    </location>
</feature>
<feature type="transmembrane region" description="Helical" evidence="2">
    <location>
        <begin position="507"/>
        <end position="526"/>
    </location>
</feature>
<evidence type="ECO:0000313" key="3">
    <source>
        <dbReference type="EMBL" id="KIV92051.1"/>
    </source>
</evidence>